<keyword evidence="2" id="KW-1185">Reference proteome</keyword>
<dbReference type="InterPro" id="IPR036397">
    <property type="entry name" value="RNaseH_sf"/>
</dbReference>
<gene>
    <name evidence="1" type="ORF">CDAR_255061</name>
</gene>
<dbReference type="AlphaFoldDB" id="A0AAV4VBE4"/>
<evidence type="ECO:0000313" key="2">
    <source>
        <dbReference type="Proteomes" id="UP001054837"/>
    </source>
</evidence>
<evidence type="ECO:0000313" key="1">
    <source>
        <dbReference type="EMBL" id="GIY67363.1"/>
    </source>
</evidence>
<reference evidence="1 2" key="1">
    <citation type="submission" date="2021-06" db="EMBL/GenBank/DDBJ databases">
        <title>Caerostris darwini draft genome.</title>
        <authorList>
            <person name="Kono N."/>
            <person name="Arakawa K."/>
        </authorList>
    </citation>
    <scope>NUCLEOTIDE SEQUENCE [LARGE SCALE GENOMIC DNA]</scope>
</reference>
<accession>A0AAV4VBE4</accession>
<dbReference type="Gene3D" id="3.30.420.10">
    <property type="entry name" value="Ribonuclease H-like superfamily/Ribonuclease H"/>
    <property type="match status" value="1"/>
</dbReference>
<evidence type="ECO:0008006" key="3">
    <source>
        <dbReference type="Google" id="ProtNLM"/>
    </source>
</evidence>
<name>A0AAV4VBE4_9ARAC</name>
<protein>
    <recommendedName>
        <fullName evidence="3">Tc1-like transposase DDE domain-containing protein</fullName>
    </recommendedName>
</protein>
<dbReference type="EMBL" id="BPLQ01012725">
    <property type="protein sequence ID" value="GIY67363.1"/>
    <property type="molecule type" value="Genomic_DNA"/>
</dbReference>
<organism evidence="1 2">
    <name type="scientific">Caerostris darwini</name>
    <dbReference type="NCBI Taxonomy" id="1538125"/>
    <lineage>
        <taxon>Eukaryota</taxon>
        <taxon>Metazoa</taxon>
        <taxon>Ecdysozoa</taxon>
        <taxon>Arthropoda</taxon>
        <taxon>Chelicerata</taxon>
        <taxon>Arachnida</taxon>
        <taxon>Araneae</taxon>
        <taxon>Araneomorphae</taxon>
        <taxon>Entelegynae</taxon>
        <taxon>Araneoidea</taxon>
        <taxon>Araneidae</taxon>
        <taxon>Caerostris</taxon>
    </lineage>
</organism>
<comment type="caution">
    <text evidence="1">The sequence shown here is derived from an EMBL/GenBank/DDBJ whole genome shotgun (WGS) entry which is preliminary data.</text>
</comment>
<proteinExistence type="predicted"/>
<dbReference type="GO" id="GO:0003676">
    <property type="term" value="F:nucleic acid binding"/>
    <property type="evidence" value="ECO:0007669"/>
    <property type="project" value="InterPro"/>
</dbReference>
<sequence length="95" mass="10649">MHDHMLPVLYGPEKYFRQLPSPARAPNLSPIENVWSMVAERLARHHTPVTTVDELWHRVEAARASVSVHAIQSLFVSMSRRISAVITARGGCSGY</sequence>
<dbReference type="Proteomes" id="UP001054837">
    <property type="component" value="Unassembled WGS sequence"/>
</dbReference>